<dbReference type="EMBL" id="JPVO01000046">
    <property type="protein sequence ID" value="KGR76295.1"/>
    <property type="molecule type" value="Genomic_DNA"/>
</dbReference>
<accession>A0A0A3HYJ3</accession>
<reference evidence="16 17" key="1">
    <citation type="submission" date="2014-02" db="EMBL/GenBank/DDBJ databases">
        <title>Draft genome sequence of Lysinibacillus sinduriensis JCM 15800.</title>
        <authorList>
            <person name="Zhang F."/>
            <person name="Wang G."/>
            <person name="Zhang L."/>
        </authorList>
    </citation>
    <scope>NUCLEOTIDE SEQUENCE [LARGE SCALE GENOMIC DNA]</scope>
    <source>
        <strain evidence="16 17">JCM 15800</strain>
    </source>
</reference>
<evidence type="ECO:0000313" key="17">
    <source>
        <dbReference type="Proteomes" id="UP000030408"/>
    </source>
</evidence>
<evidence type="ECO:0000256" key="5">
    <source>
        <dbReference type="ARBA" id="ARBA00022553"/>
    </source>
</evidence>
<dbReference type="PANTHER" id="PTHR45528:SF1">
    <property type="entry name" value="SENSOR HISTIDINE KINASE CPXA"/>
    <property type="match status" value="1"/>
</dbReference>
<evidence type="ECO:0000256" key="3">
    <source>
        <dbReference type="ARBA" id="ARBA00012438"/>
    </source>
</evidence>
<dbReference type="InterPro" id="IPR005467">
    <property type="entry name" value="His_kinase_dom"/>
</dbReference>
<keyword evidence="8" id="KW-0547">Nucleotide-binding</keyword>
<keyword evidence="4" id="KW-1003">Cell membrane</keyword>
<comment type="catalytic activity">
    <reaction evidence="1">
        <text>ATP + protein L-histidine = ADP + protein N-phospho-L-histidine.</text>
        <dbReference type="EC" id="2.7.13.3"/>
    </reaction>
</comment>
<dbReference type="CDD" id="cd00082">
    <property type="entry name" value="HisKA"/>
    <property type="match status" value="1"/>
</dbReference>
<keyword evidence="13 14" id="KW-0472">Membrane</keyword>
<dbReference type="CDD" id="cd00075">
    <property type="entry name" value="HATPase"/>
    <property type="match status" value="1"/>
</dbReference>
<dbReference type="InterPro" id="IPR004358">
    <property type="entry name" value="Sig_transdc_His_kin-like_C"/>
</dbReference>
<proteinExistence type="predicted"/>
<evidence type="ECO:0000256" key="13">
    <source>
        <dbReference type="ARBA" id="ARBA00023136"/>
    </source>
</evidence>
<dbReference type="FunFam" id="3.30.565.10:FF:000013">
    <property type="entry name" value="Two-component sensor histidine kinase"/>
    <property type="match status" value="1"/>
</dbReference>
<keyword evidence="17" id="KW-1185">Reference proteome</keyword>
<dbReference type="SMART" id="SM00387">
    <property type="entry name" value="HATPase_c"/>
    <property type="match status" value="1"/>
</dbReference>
<keyword evidence="9 16" id="KW-0418">Kinase</keyword>
<dbReference type="GO" id="GO:0005886">
    <property type="term" value="C:plasma membrane"/>
    <property type="evidence" value="ECO:0007669"/>
    <property type="project" value="UniProtKB-SubCell"/>
</dbReference>
<evidence type="ECO:0000256" key="8">
    <source>
        <dbReference type="ARBA" id="ARBA00022741"/>
    </source>
</evidence>
<evidence type="ECO:0000256" key="11">
    <source>
        <dbReference type="ARBA" id="ARBA00022989"/>
    </source>
</evidence>
<sequence length="370" mass="42393">MKNNVMTLLRFLPIWKVLLYLLIALMLSMVTGAILLPALEVLEDNSRFFESMLYILSYFPKLIIFSFHLAMTGLFLFIFYQYERKRYLAFYIEKMAEDVQLMAKGKPGSFALSVQPEFQAVFKEFQKIIARSEAAIEEVKKAEQLKNELVTNVAHDLRSPLTSIIGYLELINNDGYRDEVELRHYVQVIHEKAASLHALINDTFEYTYMHNQHVNIQKVAVNLEEMLNQLAVLSKVQLEEVGVEFRLYSSAMSPIVIGDGGKLARVFENLFQNAIRYGSDGKYLDVHLSETDKTIEIEIVNYGRQAIPPSDLPHIFERFYRVEKSRSQFTGGSGLGLAISKSIIDLHNGEIKAKSTPGRTSFTINLLKEW</sequence>
<feature type="transmembrane region" description="Helical" evidence="14">
    <location>
        <begin position="12"/>
        <end position="38"/>
    </location>
</feature>
<comment type="caution">
    <text evidence="16">The sequence shown here is derived from an EMBL/GenBank/DDBJ whole genome shotgun (WGS) entry which is preliminary data.</text>
</comment>
<evidence type="ECO:0000256" key="1">
    <source>
        <dbReference type="ARBA" id="ARBA00000085"/>
    </source>
</evidence>
<keyword evidence="7 14" id="KW-0812">Transmembrane</keyword>
<evidence type="ECO:0000256" key="10">
    <source>
        <dbReference type="ARBA" id="ARBA00022840"/>
    </source>
</evidence>
<dbReference type="AlphaFoldDB" id="A0A0A3HYJ3"/>
<keyword evidence="6" id="KW-0808">Transferase</keyword>
<dbReference type="RefSeq" id="WP_036199353.1">
    <property type="nucleotide sequence ID" value="NZ_AVCY01000010.1"/>
</dbReference>
<dbReference type="Gene3D" id="1.10.287.130">
    <property type="match status" value="1"/>
</dbReference>
<evidence type="ECO:0000256" key="14">
    <source>
        <dbReference type="SAM" id="Phobius"/>
    </source>
</evidence>
<dbReference type="OrthoDB" id="9792991at2"/>
<evidence type="ECO:0000256" key="4">
    <source>
        <dbReference type="ARBA" id="ARBA00022475"/>
    </source>
</evidence>
<dbReference type="InterPro" id="IPR050398">
    <property type="entry name" value="HssS/ArlS-like"/>
</dbReference>
<dbReference type="FunFam" id="1.10.287.130:FF:000008">
    <property type="entry name" value="Two-component sensor histidine kinase"/>
    <property type="match status" value="1"/>
</dbReference>
<dbReference type="InterPro" id="IPR036890">
    <property type="entry name" value="HATPase_C_sf"/>
</dbReference>
<evidence type="ECO:0000256" key="7">
    <source>
        <dbReference type="ARBA" id="ARBA00022692"/>
    </source>
</evidence>
<dbReference type="eggNOG" id="COG2205">
    <property type="taxonomic scope" value="Bacteria"/>
</dbReference>
<dbReference type="STRING" id="1384057.CD33_07050"/>
<dbReference type="EC" id="2.7.13.3" evidence="3"/>
<dbReference type="GO" id="GO:0000155">
    <property type="term" value="F:phosphorelay sensor kinase activity"/>
    <property type="evidence" value="ECO:0007669"/>
    <property type="project" value="InterPro"/>
</dbReference>
<gene>
    <name evidence="16" type="ORF">CD33_07050</name>
</gene>
<dbReference type="PANTHER" id="PTHR45528">
    <property type="entry name" value="SENSOR HISTIDINE KINASE CPXA"/>
    <property type="match status" value="1"/>
</dbReference>
<keyword evidence="11 14" id="KW-1133">Transmembrane helix</keyword>
<evidence type="ECO:0000256" key="2">
    <source>
        <dbReference type="ARBA" id="ARBA00004651"/>
    </source>
</evidence>
<dbReference type="SUPFAM" id="SSF47384">
    <property type="entry name" value="Homodimeric domain of signal transducing histidine kinase"/>
    <property type="match status" value="1"/>
</dbReference>
<evidence type="ECO:0000259" key="15">
    <source>
        <dbReference type="PROSITE" id="PS50109"/>
    </source>
</evidence>
<dbReference type="PRINTS" id="PR00344">
    <property type="entry name" value="BCTRLSENSOR"/>
</dbReference>
<keyword evidence="12" id="KW-0902">Two-component regulatory system</keyword>
<evidence type="ECO:0000256" key="9">
    <source>
        <dbReference type="ARBA" id="ARBA00022777"/>
    </source>
</evidence>
<dbReference type="GO" id="GO:0005524">
    <property type="term" value="F:ATP binding"/>
    <property type="evidence" value="ECO:0007669"/>
    <property type="project" value="UniProtKB-KW"/>
</dbReference>
<dbReference type="SMART" id="SM00388">
    <property type="entry name" value="HisKA"/>
    <property type="match status" value="1"/>
</dbReference>
<keyword evidence="10" id="KW-0067">ATP-binding</keyword>
<dbReference type="SUPFAM" id="SSF55874">
    <property type="entry name" value="ATPase domain of HSP90 chaperone/DNA topoisomerase II/histidine kinase"/>
    <property type="match status" value="1"/>
</dbReference>
<dbReference type="Gene3D" id="3.30.565.10">
    <property type="entry name" value="Histidine kinase-like ATPase, C-terminal domain"/>
    <property type="match status" value="1"/>
</dbReference>
<dbReference type="InterPro" id="IPR036097">
    <property type="entry name" value="HisK_dim/P_sf"/>
</dbReference>
<comment type="subcellular location">
    <subcellularLocation>
        <location evidence="2">Cell membrane</location>
        <topology evidence="2">Multi-pass membrane protein</topology>
    </subcellularLocation>
</comment>
<dbReference type="Proteomes" id="UP000030408">
    <property type="component" value="Unassembled WGS sequence"/>
</dbReference>
<feature type="domain" description="Histidine kinase" evidence="15">
    <location>
        <begin position="152"/>
        <end position="370"/>
    </location>
</feature>
<evidence type="ECO:0000256" key="12">
    <source>
        <dbReference type="ARBA" id="ARBA00023012"/>
    </source>
</evidence>
<name>A0A0A3HYJ3_9BACL</name>
<feature type="transmembrane region" description="Helical" evidence="14">
    <location>
        <begin position="58"/>
        <end position="80"/>
    </location>
</feature>
<evidence type="ECO:0000256" key="6">
    <source>
        <dbReference type="ARBA" id="ARBA00022679"/>
    </source>
</evidence>
<keyword evidence="5" id="KW-0597">Phosphoprotein</keyword>
<organism evidence="16 17">
    <name type="scientific">Ureibacillus sinduriensis BLB-1 = JCM 15800</name>
    <dbReference type="NCBI Taxonomy" id="1384057"/>
    <lineage>
        <taxon>Bacteria</taxon>
        <taxon>Bacillati</taxon>
        <taxon>Bacillota</taxon>
        <taxon>Bacilli</taxon>
        <taxon>Bacillales</taxon>
        <taxon>Caryophanaceae</taxon>
        <taxon>Ureibacillus</taxon>
    </lineage>
</organism>
<dbReference type="InterPro" id="IPR003594">
    <property type="entry name" value="HATPase_dom"/>
</dbReference>
<evidence type="ECO:0000313" key="16">
    <source>
        <dbReference type="EMBL" id="KGR76295.1"/>
    </source>
</evidence>
<dbReference type="PROSITE" id="PS50109">
    <property type="entry name" value="HIS_KIN"/>
    <property type="match status" value="1"/>
</dbReference>
<dbReference type="Pfam" id="PF02518">
    <property type="entry name" value="HATPase_c"/>
    <property type="match status" value="1"/>
</dbReference>
<protein>
    <recommendedName>
        <fullName evidence="3">histidine kinase</fullName>
        <ecNumber evidence="3">2.7.13.3</ecNumber>
    </recommendedName>
</protein>
<dbReference type="Pfam" id="PF00512">
    <property type="entry name" value="HisKA"/>
    <property type="match status" value="1"/>
</dbReference>
<dbReference type="InterPro" id="IPR003661">
    <property type="entry name" value="HisK_dim/P_dom"/>
</dbReference>